<dbReference type="Gramene" id="KJB55176">
    <property type="protein sequence ID" value="KJB55176"/>
    <property type="gene ID" value="B456_009G067400"/>
</dbReference>
<sequence length="78" mass="9399">MSNNIKKISSRKQTMQRMCWVFVWEKDVRIRYRQPQPGACPYCGGMLQAMNIKTHWKLCFLPVFFWKKRKIHCSTCAK</sequence>
<proteinExistence type="predicted"/>
<dbReference type="AlphaFoldDB" id="A0A0D2TKR1"/>
<dbReference type="Proteomes" id="UP000032304">
    <property type="component" value="Chromosome 9"/>
</dbReference>
<gene>
    <name evidence="1" type="ORF">B456_009G067400</name>
</gene>
<name>A0A0D2TKR1_GOSRA</name>
<dbReference type="EMBL" id="CM001748">
    <property type="protein sequence ID" value="KJB55176.1"/>
    <property type="molecule type" value="Genomic_DNA"/>
</dbReference>
<evidence type="ECO:0000313" key="2">
    <source>
        <dbReference type="Proteomes" id="UP000032304"/>
    </source>
</evidence>
<dbReference type="PANTHER" id="PTHR33320:SF32">
    <property type="entry name" value="METHIONYL-TRNA SYNTHETASE"/>
    <property type="match status" value="1"/>
</dbReference>
<dbReference type="PANTHER" id="PTHR33320">
    <property type="entry name" value="METHIONYL-TRNA SYNTHETASE"/>
    <property type="match status" value="1"/>
</dbReference>
<evidence type="ECO:0008006" key="3">
    <source>
        <dbReference type="Google" id="ProtNLM"/>
    </source>
</evidence>
<organism evidence="1 2">
    <name type="scientific">Gossypium raimondii</name>
    <name type="common">Peruvian cotton</name>
    <name type="synonym">Gossypium klotzschianum subsp. raimondii</name>
    <dbReference type="NCBI Taxonomy" id="29730"/>
    <lineage>
        <taxon>Eukaryota</taxon>
        <taxon>Viridiplantae</taxon>
        <taxon>Streptophyta</taxon>
        <taxon>Embryophyta</taxon>
        <taxon>Tracheophyta</taxon>
        <taxon>Spermatophyta</taxon>
        <taxon>Magnoliopsida</taxon>
        <taxon>eudicotyledons</taxon>
        <taxon>Gunneridae</taxon>
        <taxon>Pentapetalae</taxon>
        <taxon>rosids</taxon>
        <taxon>malvids</taxon>
        <taxon>Malvales</taxon>
        <taxon>Malvaceae</taxon>
        <taxon>Malvoideae</taxon>
        <taxon>Gossypium</taxon>
    </lineage>
</organism>
<accession>A0A0D2TKR1</accession>
<protein>
    <recommendedName>
        <fullName evidence="3">Zinc-ribbon 15 domain-containing protein</fullName>
    </recommendedName>
</protein>
<reference evidence="1 2" key="1">
    <citation type="journal article" date="2012" name="Nature">
        <title>Repeated polyploidization of Gossypium genomes and the evolution of spinnable cotton fibres.</title>
        <authorList>
            <person name="Paterson A.H."/>
            <person name="Wendel J.F."/>
            <person name="Gundlach H."/>
            <person name="Guo H."/>
            <person name="Jenkins J."/>
            <person name="Jin D."/>
            <person name="Llewellyn D."/>
            <person name="Showmaker K.C."/>
            <person name="Shu S."/>
            <person name="Udall J."/>
            <person name="Yoo M.J."/>
            <person name="Byers R."/>
            <person name="Chen W."/>
            <person name="Doron-Faigenboim A."/>
            <person name="Duke M.V."/>
            <person name="Gong L."/>
            <person name="Grimwood J."/>
            <person name="Grover C."/>
            <person name="Grupp K."/>
            <person name="Hu G."/>
            <person name="Lee T.H."/>
            <person name="Li J."/>
            <person name="Lin L."/>
            <person name="Liu T."/>
            <person name="Marler B.S."/>
            <person name="Page J.T."/>
            <person name="Roberts A.W."/>
            <person name="Romanel E."/>
            <person name="Sanders W.S."/>
            <person name="Szadkowski E."/>
            <person name="Tan X."/>
            <person name="Tang H."/>
            <person name="Xu C."/>
            <person name="Wang J."/>
            <person name="Wang Z."/>
            <person name="Zhang D."/>
            <person name="Zhang L."/>
            <person name="Ashrafi H."/>
            <person name="Bedon F."/>
            <person name="Bowers J.E."/>
            <person name="Brubaker C.L."/>
            <person name="Chee P.W."/>
            <person name="Das S."/>
            <person name="Gingle A.R."/>
            <person name="Haigler C.H."/>
            <person name="Harker D."/>
            <person name="Hoffmann L.V."/>
            <person name="Hovav R."/>
            <person name="Jones D.C."/>
            <person name="Lemke C."/>
            <person name="Mansoor S."/>
            <person name="ur Rahman M."/>
            <person name="Rainville L.N."/>
            <person name="Rambani A."/>
            <person name="Reddy U.K."/>
            <person name="Rong J.K."/>
            <person name="Saranga Y."/>
            <person name="Scheffler B.E."/>
            <person name="Scheffler J.A."/>
            <person name="Stelly D.M."/>
            <person name="Triplett B.A."/>
            <person name="Van Deynze A."/>
            <person name="Vaslin M.F."/>
            <person name="Waghmare V.N."/>
            <person name="Walford S.A."/>
            <person name="Wright R.J."/>
            <person name="Zaki E.A."/>
            <person name="Zhang T."/>
            <person name="Dennis E.S."/>
            <person name="Mayer K.F."/>
            <person name="Peterson D.G."/>
            <person name="Rokhsar D.S."/>
            <person name="Wang X."/>
            <person name="Schmutz J."/>
        </authorList>
    </citation>
    <scope>NUCLEOTIDE SEQUENCE [LARGE SCALE GENOMIC DNA]</scope>
</reference>
<keyword evidence="2" id="KW-1185">Reference proteome</keyword>
<evidence type="ECO:0000313" key="1">
    <source>
        <dbReference type="EMBL" id="KJB55176.1"/>
    </source>
</evidence>